<keyword evidence="1" id="KW-0805">Transcription regulation</keyword>
<proteinExistence type="predicted"/>
<organism evidence="5 6">
    <name type="scientific">Enterococcus devriesei</name>
    <dbReference type="NCBI Taxonomy" id="319970"/>
    <lineage>
        <taxon>Bacteria</taxon>
        <taxon>Bacillati</taxon>
        <taxon>Bacillota</taxon>
        <taxon>Bacilli</taxon>
        <taxon>Lactobacillales</taxon>
        <taxon>Enterococcaceae</taxon>
        <taxon>Enterococcus</taxon>
    </lineage>
</organism>
<dbReference type="CDD" id="cd06286">
    <property type="entry name" value="PBP1_CcpB-like"/>
    <property type="match status" value="1"/>
</dbReference>
<dbReference type="GO" id="GO:0000976">
    <property type="term" value="F:transcription cis-regulatory region binding"/>
    <property type="evidence" value="ECO:0007669"/>
    <property type="project" value="TreeGrafter"/>
</dbReference>
<feature type="domain" description="HTH lacI-type" evidence="4">
    <location>
        <begin position="15"/>
        <end position="69"/>
    </location>
</feature>
<reference evidence="5 6" key="1">
    <citation type="submission" date="2014-12" db="EMBL/GenBank/DDBJ databases">
        <title>Draft genome sequences of 29 type strains of Enterococci.</title>
        <authorList>
            <person name="Zhong Z."/>
            <person name="Sun Z."/>
            <person name="Liu W."/>
            <person name="Zhang W."/>
            <person name="Zhang H."/>
        </authorList>
    </citation>
    <scope>NUCLEOTIDE SEQUENCE [LARGE SCALE GENOMIC DNA]</scope>
    <source>
        <strain evidence="5 6">DSM 22802</strain>
    </source>
</reference>
<dbReference type="EMBL" id="JXKM01000006">
    <property type="protein sequence ID" value="OJG35466.1"/>
    <property type="molecule type" value="Genomic_DNA"/>
</dbReference>
<dbReference type="InterPro" id="IPR000843">
    <property type="entry name" value="HTH_LacI"/>
</dbReference>
<dbReference type="SUPFAM" id="SSF53822">
    <property type="entry name" value="Periplasmic binding protein-like I"/>
    <property type="match status" value="1"/>
</dbReference>
<dbReference type="Gene3D" id="1.10.260.40">
    <property type="entry name" value="lambda repressor-like DNA-binding domains"/>
    <property type="match status" value="1"/>
</dbReference>
<dbReference type="Proteomes" id="UP000183700">
    <property type="component" value="Unassembled WGS sequence"/>
</dbReference>
<dbReference type="SMART" id="SM00354">
    <property type="entry name" value="HTH_LACI"/>
    <property type="match status" value="1"/>
</dbReference>
<dbReference type="Pfam" id="PF00532">
    <property type="entry name" value="Peripla_BP_1"/>
    <property type="match status" value="1"/>
</dbReference>
<evidence type="ECO:0000313" key="6">
    <source>
        <dbReference type="Proteomes" id="UP000183700"/>
    </source>
</evidence>
<evidence type="ECO:0000259" key="4">
    <source>
        <dbReference type="PROSITE" id="PS50932"/>
    </source>
</evidence>
<keyword evidence="6" id="KW-1185">Reference proteome</keyword>
<gene>
    <name evidence="5" type="ORF">RV00_GL002651</name>
</gene>
<keyword evidence="3" id="KW-0804">Transcription</keyword>
<dbReference type="Pfam" id="PF00356">
    <property type="entry name" value="LacI"/>
    <property type="match status" value="1"/>
</dbReference>
<comment type="caution">
    <text evidence="5">The sequence shown here is derived from an EMBL/GenBank/DDBJ whole genome shotgun (WGS) entry which is preliminary data.</text>
</comment>
<evidence type="ECO:0000256" key="2">
    <source>
        <dbReference type="ARBA" id="ARBA00023125"/>
    </source>
</evidence>
<dbReference type="InterPro" id="IPR028082">
    <property type="entry name" value="Peripla_BP_I"/>
</dbReference>
<dbReference type="PROSITE" id="PS50932">
    <property type="entry name" value="HTH_LACI_2"/>
    <property type="match status" value="1"/>
</dbReference>
<dbReference type="InterPro" id="IPR001761">
    <property type="entry name" value="Peripla_BP/Lac1_sug-bd_dom"/>
</dbReference>
<accession>A0A1L8SU16</accession>
<dbReference type="CDD" id="cd01392">
    <property type="entry name" value="HTH_LacI"/>
    <property type="match status" value="1"/>
</dbReference>
<dbReference type="GO" id="GO:0003700">
    <property type="term" value="F:DNA-binding transcription factor activity"/>
    <property type="evidence" value="ECO:0007669"/>
    <property type="project" value="TreeGrafter"/>
</dbReference>
<dbReference type="PANTHER" id="PTHR30146:SF136">
    <property type="entry name" value="NTD BIOSYNTHESIS OPERON REGULATOR NTDR"/>
    <property type="match status" value="1"/>
</dbReference>
<name>A0A1L8SU16_9ENTE</name>
<dbReference type="AlphaFoldDB" id="A0A1L8SU16"/>
<dbReference type="STRING" id="319970.RV00_GL002651"/>
<evidence type="ECO:0000256" key="1">
    <source>
        <dbReference type="ARBA" id="ARBA00023015"/>
    </source>
</evidence>
<dbReference type="Gene3D" id="3.40.50.2300">
    <property type="match status" value="2"/>
</dbReference>
<sequence length="345" mass="38280">MLFVKSIPQGGEELATIKDVAKKAGLSVSTVSRYLNHHPYISEDKRKRIQAAMGELDYTPSSVATQLRSKKGTMIGILVSRIANPFFSHLVDSIEKNARHHGYNVLVMQTYDDKQAETNMLEMLKQQVISGLIMCSIEGDAKVIEAYQEYGPIVLCNEQIPDAKLPQVFTNQEAASYQATEYLINQGYKKIAYCTGGTLTRGGHGNSRTEGFERALNRHNLAMKIDWIFKQIHSIEDGRQVAEKMLSLPAELRPDAVFTSSDEVASGILETYLSKGKRVPEDLAILGFDNQPFTGILAVPLTTIAQPIEALGRESTNLLIAKMEGNSYQLDQTELVLELIIRKSA</sequence>
<dbReference type="InterPro" id="IPR010982">
    <property type="entry name" value="Lambda_DNA-bd_dom_sf"/>
</dbReference>
<dbReference type="SUPFAM" id="SSF47413">
    <property type="entry name" value="lambda repressor-like DNA-binding domains"/>
    <property type="match status" value="1"/>
</dbReference>
<evidence type="ECO:0000256" key="3">
    <source>
        <dbReference type="ARBA" id="ARBA00023163"/>
    </source>
</evidence>
<protein>
    <recommendedName>
        <fullName evidence="4">HTH lacI-type domain-containing protein</fullName>
    </recommendedName>
</protein>
<dbReference type="PANTHER" id="PTHR30146">
    <property type="entry name" value="LACI-RELATED TRANSCRIPTIONAL REPRESSOR"/>
    <property type="match status" value="1"/>
</dbReference>
<dbReference type="PRINTS" id="PR00036">
    <property type="entry name" value="HTHLACI"/>
</dbReference>
<evidence type="ECO:0000313" key="5">
    <source>
        <dbReference type="EMBL" id="OJG35466.1"/>
    </source>
</evidence>
<keyword evidence="2" id="KW-0238">DNA-binding</keyword>